<evidence type="ECO:0000313" key="2">
    <source>
        <dbReference type="Proteomes" id="UP000431826"/>
    </source>
</evidence>
<proteinExistence type="predicted"/>
<dbReference type="EMBL" id="BLIR01000001">
    <property type="protein sequence ID" value="GFE38448.1"/>
    <property type="molecule type" value="Genomic_DNA"/>
</dbReference>
<dbReference type="Proteomes" id="UP000431826">
    <property type="component" value="Unassembled WGS sequence"/>
</dbReference>
<organism evidence="1 2">
    <name type="scientific">Streptomyces tubercidicus</name>
    <dbReference type="NCBI Taxonomy" id="47759"/>
    <lineage>
        <taxon>Bacteria</taxon>
        <taxon>Bacillati</taxon>
        <taxon>Actinomycetota</taxon>
        <taxon>Actinomycetes</taxon>
        <taxon>Kitasatosporales</taxon>
        <taxon>Streptomycetaceae</taxon>
        <taxon>Streptomyces</taxon>
    </lineage>
</organism>
<reference evidence="1 2" key="1">
    <citation type="submission" date="2019-12" db="EMBL/GenBank/DDBJ databases">
        <title>Whole genome shotgun sequence of Streptomyces tubercidicus NBRC 13090.</title>
        <authorList>
            <person name="Ichikawa N."/>
            <person name="Kimura A."/>
            <person name="Kitahashi Y."/>
            <person name="Komaki H."/>
            <person name="Tamura T."/>
        </authorList>
    </citation>
    <scope>NUCLEOTIDE SEQUENCE [LARGE SCALE GENOMIC DNA]</scope>
    <source>
        <strain evidence="1 2">NBRC 13090</strain>
    </source>
</reference>
<dbReference type="AlphaFoldDB" id="A0A640UQS1"/>
<evidence type="ECO:0000313" key="1">
    <source>
        <dbReference type="EMBL" id="GFE38448.1"/>
    </source>
</evidence>
<keyword evidence="2" id="KW-1185">Reference proteome</keyword>
<gene>
    <name evidence="1" type="ORF">Stube_31210</name>
</gene>
<sequence>MGTAARGSPPGGRPLALLAGRRRRGPRVALVTADVELGALGTHYYDTLPTEVREAIVATHPRPDSKRRILHAFHADLAHRPRATLGNAKADVLDRPEDHYARPNFVRIIEDSP</sequence>
<name>A0A640UQS1_9ACTN</name>
<comment type="caution">
    <text evidence="1">The sequence shown here is derived from an EMBL/GenBank/DDBJ whole genome shotgun (WGS) entry which is preliminary data.</text>
</comment>
<accession>A0A640UQS1</accession>
<protein>
    <submittedName>
        <fullName evidence="1">Uncharacterized protein</fullName>
    </submittedName>
</protein>